<organism evidence="2 3">
    <name type="scientific">Eiseniibacteriota bacterium</name>
    <dbReference type="NCBI Taxonomy" id="2212470"/>
    <lineage>
        <taxon>Bacteria</taxon>
        <taxon>Candidatus Eiseniibacteriota</taxon>
    </lineage>
</organism>
<keyword evidence="1" id="KW-0732">Signal</keyword>
<protein>
    <recommendedName>
        <fullName evidence="4">Outer membrane protein beta-barrel domain-containing protein</fullName>
    </recommendedName>
</protein>
<sequence>MMRKAVLASVLCVLLLSGAASAQKGFEITPIFGYAWTSRVNTYEGQFDIGNSSNWGILFNYDIGNYTYKGTALEILYNRQDSRAEFYEAGTRIREDLFDMSVEYFQIGAANRLHYDKIEPFGEFLIGATRFAAKEDVTVGENTFRPSDEWMFSMTLGAGVRLMLSERIGIRAHGRLLMPMSFSGGGLWCGFGGCSVGVGSSSWFMQGDLGAGIIVRF</sequence>
<accession>A0ABV6YN50</accession>
<dbReference type="EMBL" id="JBHPEI010000009">
    <property type="protein sequence ID" value="MFC1799501.1"/>
    <property type="molecule type" value="Genomic_DNA"/>
</dbReference>
<dbReference type="Gene3D" id="2.40.160.20">
    <property type="match status" value="1"/>
</dbReference>
<comment type="caution">
    <text evidence="2">The sequence shown here is derived from an EMBL/GenBank/DDBJ whole genome shotgun (WGS) entry which is preliminary data.</text>
</comment>
<reference evidence="2 3" key="1">
    <citation type="submission" date="2024-09" db="EMBL/GenBank/DDBJ databases">
        <authorList>
            <person name="D'Angelo T."/>
        </authorList>
    </citation>
    <scope>NUCLEOTIDE SEQUENCE [LARGE SCALE GENOMIC DNA]</scope>
    <source>
        <strain evidence="2">SAG AM-311-F02</strain>
    </source>
</reference>
<feature type="signal peptide" evidence="1">
    <location>
        <begin position="1"/>
        <end position="22"/>
    </location>
</feature>
<name>A0ABV6YN50_UNCEI</name>
<evidence type="ECO:0000313" key="3">
    <source>
        <dbReference type="Proteomes" id="UP001594288"/>
    </source>
</evidence>
<dbReference type="SUPFAM" id="SSF56925">
    <property type="entry name" value="OMPA-like"/>
    <property type="match status" value="1"/>
</dbReference>
<evidence type="ECO:0000256" key="1">
    <source>
        <dbReference type="SAM" id="SignalP"/>
    </source>
</evidence>
<dbReference type="InterPro" id="IPR011250">
    <property type="entry name" value="OMP/PagP_B-barrel"/>
</dbReference>
<dbReference type="Proteomes" id="UP001594288">
    <property type="component" value="Unassembled WGS sequence"/>
</dbReference>
<evidence type="ECO:0008006" key="4">
    <source>
        <dbReference type="Google" id="ProtNLM"/>
    </source>
</evidence>
<evidence type="ECO:0000313" key="2">
    <source>
        <dbReference type="EMBL" id="MFC1799501.1"/>
    </source>
</evidence>
<keyword evidence="3" id="KW-1185">Reference proteome</keyword>
<gene>
    <name evidence="2" type="ORF">ACFL2Z_01125</name>
</gene>
<proteinExistence type="predicted"/>
<feature type="chain" id="PRO_5045179901" description="Outer membrane protein beta-barrel domain-containing protein" evidence="1">
    <location>
        <begin position="23"/>
        <end position="217"/>
    </location>
</feature>